<protein>
    <submittedName>
        <fullName evidence="1">Glutaredoxin-like domain</fullName>
    </submittedName>
</protein>
<gene>
    <name evidence="1" type="ORF">SAMN02743940_1915</name>
</gene>
<dbReference type="InterPro" id="IPR036249">
    <property type="entry name" value="Thioredoxin-like_sf"/>
</dbReference>
<dbReference type="eggNOG" id="COG0526">
    <property type="taxonomic scope" value="Bacteria"/>
</dbReference>
<dbReference type="Pfam" id="PF05768">
    <property type="entry name" value="Glrx-like"/>
    <property type="match status" value="1"/>
</dbReference>
<dbReference type="SUPFAM" id="SSF52833">
    <property type="entry name" value="Thioredoxin-like"/>
    <property type="match status" value="1"/>
</dbReference>
<dbReference type="InterPro" id="IPR008554">
    <property type="entry name" value="Glutaredoxin-like"/>
</dbReference>
<sequence length="89" mass="10378">MMSESDIPITFIVYGRKECHLCQEMILALSKLQKQVLFRFQVIDIDHHPELIVLYGDKVPVLVTLADKEEVCHYHLDMAALDAYFTKIR</sequence>
<keyword evidence="2" id="KW-1185">Reference proteome</keyword>
<reference evidence="1 2" key="1">
    <citation type="submission" date="2016-12" db="EMBL/GenBank/DDBJ databases">
        <authorList>
            <person name="Song W.-J."/>
            <person name="Kurnit D.M."/>
        </authorList>
    </citation>
    <scope>NUCLEOTIDE SEQUENCE [LARGE SCALE GENOMIC DNA]</scope>
    <source>
        <strain evidence="1 2">ATCC 49181</strain>
    </source>
</reference>
<proteinExistence type="predicted"/>
<name>A0A1N6IM45_9PROT</name>
<dbReference type="AlphaFoldDB" id="A0A1N6IM45"/>
<evidence type="ECO:0000313" key="2">
    <source>
        <dbReference type="Proteomes" id="UP000185062"/>
    </source>
</evidence>
<dbReference type="STRING" id="44575.SAMN05216419_1001151"/>
<evidence type="ECO:0000313" key="1">
    <source>
        <dbReference type="EMBL" id="SIO33092.1"/>
    </source>
</evidence>
<organism evidence="1 2">
    <name type="scientific">Nitrosomonas cryotolerans ATCC 49181</name>
    <dbReference type="NCBI Taxonomy" id="1131553"/>
    <lineage>
        <taxon>Bacteria</taxon>
        <taxon>Pseudomonadati</taxon>
        <taxon>Pseudomonadota</taxon>
        <taxon>Betaproteobacteria</taxon>
        <taxon>Nitrosomonadales</taxon>
        <taxon>Nitrosomonadaceae</taxon>
        <taxon>Nitrosomonas</taxon>
    </lineage>
</organism>
<dbReference type="Proteomes" id="UP000185062">
    <property type="component" value="Unassembled WGS sequence"/>
</dbReference>
<accession>A0A1N6IM45</accession>
<dbReference type="Gene3D" id="3.40.30.10">
    <property type="entry name" value="Glutaredoxin"/>
    <property type="match status" value="1"/>
</dbReference>
<dbReference type="EMBL" id="FSRO01000001">
    <property type="protein sequence ID" value="SIO33092.1"/>
    <property type="molecule type" value="Genomic_DNA"/>
</dbReference>